<evidence type="ECO:0000313" key="3">
    <source>
        <dbReference type="Proteomes" id="UP000060778"/>
    </source>
</evidence>
<dbReference type="SUPFAM" id="SSF51569">
    <property type="entry name" value="Aldolase"/>
    <property type="match status" value="1"/>
</dbReference>
<keyword evidence="1" id="KW-0963">Cytoplasm</keyword>
<name>A0A0U3FKP5_9CREN</name>
<dbReference type="RefSeq" id="WP_075049662.1">
    <property type="nucleotide sequence ID" value="NZ_CP006867.1"/>
</dbReference>
<proteinExistence type="predicted"/>
<protein>
    <submittedName>
        <fullName evidence="2">Uncharacterized protein</fullName>
    </submittedName>
</protein>
<dbReference type="GeneID" id="30680076"/>
<evidence type="ECO:0000256" key="1">
    <source>
        <dbReference type="ARBA" id="ARBA00022490"/>
    </source>
</evidence>
<dbReference type="Proteomes" id="UP000060778">
    <property type="component" value="Chromosome"/>
</dbReference>
<dbReference type="InterPro" id="IPR002915">
    <property type="entry name" value="DeoC/FbaB/LacD_aldolase"/>
</dbReference>
<reference evidence="2 3" key="1">
    <citation type="submission" date="2013-11" db="EMBL/GenBank/DDBJ databases">
        <title>Comparative genomics of Ignicoccus.</title>
        <authorList>
            <person name="Podar M."/>
        </authorList>
    </citation>
    <scope>NUCLEOTIDE SEQUENCE [LARGE SCALE GENOMIC DNA]</scope>
    <source>
        <strain evidence="2 3">DSM 13165</strain>
    </source>
</reference>
<dbReference type="PANTHER" id="PTHR10889">
    <property type="entry name" value="DEOXYRIBOSE-PHOSPHATE ALDOLASE"/>
    <property type="match status" value="1"/>
</dbReference>
<evidence type="ECO:0000313" key="2">
    <source>
        <dbReference type="EMBL" id="ALU12406.1"/>
    </source>
</evidence>
<organism evidence="2 3">
    <name type="scientific">Ignicoccus islandicus DSM 13165</name>
    <dbReference type="NCBI Taxonomy" id="940295"/>
    <lineage>
        <taxon>Archaea</taxon>
        <taxon>Thermoproteota</taxon>
        <taxon>Thermoprotei</taxon>
        <taxon>Desulfurococcales</taxon>
        <taxon>Desulfurococcaceae</taxon>
        <taxon>Ignicoccus</taxon>
    </lineage>
</organism>
<dbReference type="SMART" id="SM01133">
    <property type="entry name" value="DeoC"/>
    <property type="match status" value="1"/>
</dbReference>
<dbReference type="STRING" id="940295.EYM_03415"/>
<dbReference type="GO" id="GO:0004139">
    <property type="term" value="F:deoxyribose-phosphate aldolase activity"/>
    <property type="evidence" value="ECO:0007669"/>
    <property type="project" value="InterPro"/>
</dbReference>
<dbReference type="KEGG" id="iis:EYM_03415"/>
<dbReference type="EMBL" id="CP006867">
    <property type="protein sequence ID" value="ALU12406.1"/>
    <property type="molecule type" value="Genomic_DNA"/>
</dbReference>
<dbReference type="AlphaFoldDB" id="A0A0U3FKP5"/>
<dbReference type="Gene3D" id="3.20.20.70">
    <property type="entry name" value="Aldolase class I"/>
    <property type="match status" value="1"/>
</dbReference>
<dbReference type="InterPro" id="IPR011343">
    <property type="entry name" value="DeoC"/>
</dbReference>
<dbReference type="GO" id="GO:0009264">
    <property type="term" value="P:deoxyribonucleotide catabolic process"/>
    <property type="evidence" value="ECO:0007669"/>
    <property type="project" value="InterPro"/>
</dbReference>
<dbReference type="OrthoDB" id="31145at2157"/>
<dbReference type="GO" id="GO:0005737">
    <property type="term" value="C:cytoplasm"/>
    <property type="evidence" value="ECO:0007669"/>
    <property type="project" value="InterPro"/>
</dbReference>
<keyword evidence="3" id="KW-1185">Reference proteome</keyword>
<accession>A0A0U3FKP5</accession>
<dbReference type="InterPro" id="IPR013785">
    <property type="entry name" value="Aldolase_TIM"/>
</dbReference>
<dbReference type="GO" id="GO:0016052">
    <property type="term" value="P:carbohydrate catabolic process"/>
    <property type="evidence" value="ECO:0007669"/>
    <property type="project" value="TreeGrafter"/>
</dbReference>
<gene>
    <name evidence="2" type="ORF">EYM_03415</name>
</gene>
<sequence length="230" mass="25465">MLTELLHATTRDELAARIDQTILTLDNKEFSTELRESVKHPFRCILTWPMNIQKVKEVWRNRVCTVANFPSGMLPLQALEKELSNSWDLGADEVDVAISPVLIKLDPTKYREYVKYVVSISRDIGFSTVKIIVETPLLSIEELKVVTHAVEASGADYLKTSTGIFSKSSLKDVYVVKSISPHVNVKASGGIKGALETLAYIDLGASIIGSSSGIKILEEFDQLKRIGSLK</sequence>
<dbReference type="PANTHER" id="PTHR10889:SF1">
    <property type="entry name" value="DEOXYRIBOSE-PHOSPHATE ALDOLASE"/>
    <property type="match status" value="1"/>
</dbReference>